<proteinExistence type="predicted"/>
<dbReference type="CDD" id="cd00200">
    <property type="entry name" value="WD40"/>
    <property type="match status" value="1"/>
</dbReference>
<dbReference type="PROSITE" id="PS50294">
    <property type="entry name" value="WD_REPEATS_REGION"/>
    <property type="match status" value="4"/>
</dbReference>
<dbReference type="InterPro" id="IPR036909">
    <property type="entry name" value="Cyt_c-like_dom_sf"/>
</dbReference>
<dbReference type="InterPro" id="IPR019775">
    <property type="entry name" value="WD40_repeat_CS"/>
</dbReference>
<dbReference type="RefSeq" id="WP_076344510.1">
    <property type="nucleotide sequence ID" value="NZ_CP019082.1"/>
</dbReference>
<feature type="domain" description="Cytochrome C Planctomycete-type" evidence="5">
    <location>
        <begin position="39"/>
        <end position="96"/>
    </location>
</feature>
<evidence type="ECO:0000259" key="5">
    <source>
        <dbReference type="Pfam" id="PF07635"/>
    </source>
</evidence>
<dbReference type="Pfam" id="PF00400">
    <property type="entry name" value="WD40"/>
    <property type="match status" value="4"/>
</dbReference>
<keyword evidence="2" id="KW-0677">Repeat</keyword>
<feature type="repeat" description="WD" evidence="3">
    <location>
        <begin position="229"/>
        <end position="270"/>
    </location>
</feature>
<organism evidence="6 7">
    <name type="scientific">Paludisphaera borealis</name>
    <dbReference type="NCBI Taxonomy" id="1387353"/>
    <lineage>
        <taxon>Bacteria</taxon>
        <taxon>Pseudomonadati</taxon>
        <taxon>Planctomycetota</taxon>
        <taxon>Planctomycetia</taxon>
        <taxon>Isosphaerales</taxon>
        <taxon>Isosphaeraceae</taxon>
        <taxon>Paludisphaera</taxon>
    </lineage>
</organism>
<dbReference type="Gene3D" id="2.60.120.380">
    <property type="match status" value="1"/>
</dbReference>
<gene>
    <name evidence="6" type="ORF">BSF38_01567</name>
</gene>
<feature type="repeat" description="WD" evidence="3">
    <location>
        <begin position="271"/>
        <end position="312"/>
    </location>
</feature>
<dbReference type="InterPro" id="IPR050505">
    <property type="entry name" value="WDR55/POC1"/>
</dbReference>
<evidence type="ECO:0000313" key="6">
    <source>
        <dbReference type="EMBL" id="APW60103.1"/>
    </source>
</evidence>
<keyword evidence="1 3" id="KW-0853">WD repeat</keyword>
<keyword evidence="4" id="KW-0732">Signal</keyword>
<dbReference type="InterPro" id="IPR020472">
    <property type="entry name" value="WD40_PAC1"/>
</dbReference>
<dbReference type="PRINTS" id="PR00320">
    <property type="entry name" value="GPROTEINBRPT"/>
</dbReference>
<dbReference type="InterPro" id="IPR036322">
    <property type="entry name" value="WD40_repeat_dom_sf"/>
</dbReference>
<dbReference type="PROSITE" id="PS00678">
    <property type="entry name" value="WD_REPEATS_1"/>
    <property type="match status" value="1"/>
</dbReference>
<evidence type="ECO:0000256" key="3">
    <source>
        <dbReference type="PROSITE-ProRule" id="PRU00221"/>
    </source>
</evidence>
<sequence length="934" mass="100597">MLRSLVVATLLTATPTRAADDSPAVDYASQVAPILQKYCAGCHNDEEREGEFSLESFASLQKGTEHGPAFKAGDAASSRMIRVLTGAAKPIMPPKGEPKPGDPEIATLKAWINAGAPAPKGDPADRPALVVPKIASRAKARPVTAVASTRDGKWLAVARFGRVELHAASGDGPTPDDKPKRVLNDFPGKVTAVHFSSDGARLATASGVVGLEGEAALWNPEDGSLISRFRGHRDLLFDAELSPDGKVLATAGYDRTIRLWDVDTGKSLRTLEGHNGAVYKVSFSPDGRFLATSSADDTCKVWRIEDGLRLDTLPQPLKEEYACAFSPDGRAIVAGGADNTIRVWDFVSTDRPRINPMVLARFAHEGPIVQLAFTPDGSRLVTTAEDRTIKVWDAADYSELQLWENQPDVATALAVAGDGKSFWVGRMDGTSSRYPLPAARERKNDARVVKDASAAPVRDVVEAKRVAEHEPNNAVEQANELELPAIAAGTIGGGKDGWADIDLYRFLAKAGEPLVLEVEAARTGSKLDSFVEVLDAKGKRIERVRLQAVRESYFTFRGKDDGTVNDFRLFSQDEMHLNEYLFTNGEVVKLWLYPRGPDSGFGVYPGQGNRWGYFDTTPLAHALGEPCYVVQAHPPGTELVPNGLPVFPLYYENDDESHRELGKDSKLYFNAPADGSYLARIRDVRGLDGADLRYTLTIRPSRPDFRVEFTPLKTAIEAGGAQEFRVKAQRIDGFEGPIRIDVDGLPPGFSVTTPLVIEEGQVEALGVVSAKVDAKAPSPDQAKAGKVTASAVIGGRELSHPVGALGEVKLADKPQLTLAIRPAEGGAKPVRDSADGPLEFEIHPGQTIELKVVLERNGHAGPVSLGNEGAGRNLPHGVYVDNIGLNGLLITEKQNERTFFVTADQSVPHQTRSFHLTTAAAGGQASHPVVLHVR</sequence>
<dbReference type="SMART" id="SM00320">
    <property type="entry name" value="WD40"/>
    <property type="match status" value="5"/>
</dbReference>
<evidence type="ECO:0000256" key="2">
    <source>
        <dbReference type="ARBA" id="ARBA00022737"/>
    </source>
</evidence>
<feature type="chain" id="PRO_5012640228" description="Cytochrome C Planctomycete-type domain-containing protein" evidence="4">
    <location>
        <begin position="19"/>
        <end position="934"/>
    </location>
</feature>
<dbReference type="SUPFAM" id="SSF50978">
    <property type="entry name" value="WD40 repeat-like"/>
    <property type="match status" value="1"/>
</dbReference>
<evidence type="ECO:0000256" key="4">
    <source>
        <dbReference type="SAM" id="SignalP"/>
    </source>
</evidence>
<dbReference type="PANTHER" id="PTHR44019">
    <property type="entry name" value="WD REPEAT-CONTAINING PROTEIN 55"/>
    <property type="match status" value="1"/>
</dbReference>
<dbReference type="Pfam" id="PF07635">
    <property type="entry name" value="PSCyt1"/>
    <property type="match status" value="1"/>
</dbReference>
<evidence type="ECO:0000313" key="7">
    <source>
        <dbReference type="Proteomes" id="UP000186309"/>
    </source>
</evidence>
<dbReference type="InterPro" id="IPR015943">
    <property type="entry name" value="WD40/YVTN_repeat-like_dom_sf"/>
</dbReference>
<reference evidence="7" key="1">
    <citation type="submission" date="2016-12" db="EMBL/GenBank/DDBJ databases">
        <title>Comparative genomics of four Isosphaeraceae planctomycetes: a common pool of plasmids and glycoside hydrolase genes.</title>
        <authorList>
            <person name="Ivanova A."/>
        </authorList>
    </citation>
    <scope>NUCLEOTIDE SEQUENCE [LARGE SCALE GENOMIC DNA]</scope>
    <source>
        <strain evidence="7">PX4</strain>
    </source>
</reference>
<feature type="signal peptide" evidence="4">
    <location>
        <begin position="1"/>
        <end position="18"/>
    </location>
</feature>
<dbReference type="InterPro" id="IPR011429">
    <property type="entry name" value="Cyt_c_Planctomycete-type"/>
</dbReference>
<evidence type="ECO:0000256" key="1">
    <source>
        <dbReference type="ARBA" id="ARBA00022574"/>
    </source>
</evidence>
<dbReference type="PANTHER" id="PTHR44019:SF8">
    <property type="entry name" value="POC1 CENTRIOLAR PROTEIN HOMOLOG"/>
    <property type="match status" value="1"/>
</dbReference>
<dbReference type="GO" id="GO:0009055">
    <property type="term" value="F:electron transfer activity"/>
    <property type="evidence" value="ECO:0007669"/>
    <property type="project" value="InterPro"/>
</dbReference>
<dbReference type="AlphaFoldDB" id="A0A1U7CMJ8"/>
<protein>
    <recommendedName>
        <fullName evidence="5">Cytochrome C Planctomycete-type domain-containing protein</fullName>
    </recommendedName>
</protein>
<dbReference type="PROSITE" id="PS50082">
    <property type="entry name" value="WD_REPEATS_2"/>
    <property type="match status" value="4"/>
</dbReference>
<dbReference type="GO" id="GO:0020037">
    <property type="term" value="F:heme binding"/>
    <property type="evidence" value="ECO:0007669"/>
    <property type="project" value="InterPro"/>
</dbReference>
<feature type="repeat" description="WD" evidence="3">
    <location>
        <begin position="361"/>
        <end position="402"/>
    </location>
</feature>
<dbReference type="STRING" id="1387353.BSF38_01567"/>
<dbReference type="KEGG" id="pbor:BSF38_01567"/>
<dbReference type="Gene3D" id="2.130.10.10">
    <property type="entry name" value="YVTN repeat-like/Quinoprotein amine dehydrogenase"/>
    <property type="match status" value="2"/>
</dbReference>
<accession>A0A1U7CMJ8</accession>
<dbReference type="SUPFAM" id="SSF46626">
    <property type="entry name" value="Cytochrome c"/>
    <property type="match status" value="1"/>
</dbReference>
<feature type="repeat" description="WD" evidence="3">
    <location>
        <begin position="324"/>
        <end position="354"/>
    </location>
</feature>
<dbReference type="EMBL" id="CP019082">
    <property type="protein sequence ID" value="APW60103.1"/>
    <property type="molecule type" value="Genomic_DNA"/>
</dbReference>
<dbReference type="Proteomes" id="UP000186309">
    <property type="component" value="Chromosome"/>
</dbReference>
<name>A0A1U7CMJ8_9BACT</name>
<keyword evidence="7" id="KW-1185">Reference proteome</keyword>
<dbReference type="InterPro" id="IPR001680">
    <property type="entry name" value="WD40_rpt"/>
</dbReference>